<evidence type="ECO:0000313" key="2">
    <source>
        <dbReference type="Proteomes" id="UP001302719"/>
    </source>
</evidence>
<name>A0AA96GDD7_9BACT</name>
<dbReference type="KEGG" id="nall:PP769_08365"/>
<organism evidence="1 2">
    <name type="scientific">Candidatus Nitrospira allomarina</name>
    <dbReference type="NCBI Taxonomy" id="3020900"/>
    <lineage>
        <taxon>Bacteria</taxon>
        <taxon>Pseudomonadati</taxon>
        <taxon>Nitrospirota</taxon>
        <taxon>Nitrospiria</taxon>
        <taxon>Nitrospirales</taxon>
        <taxon>Nitrospiraceae</taxon>
        <taxon>Nitrospira</taxon>
    </lineage>
</organism>
<gene>
    <name evidence="1" type="ORF">PP769_08365</name>
</gene>
<reference evidence="1 2" key="1">
    <citation type="submission" date="2023-01" db="EMBL/GenBank/DDBJ databases">
        <title>Cultivation and genomic characterization of new, ubiquitous marine nitrite-oxidizing bacteria from the Nitrospirales.</title>
        <authorList>
            <person name="Mueller A.J."/>
            <person name="Daebeler A."/>
            <person name="Herbold C.W."/>
            <person name="Kirkegaard R.H."/>
            <person name="Daims H."/>
        </authorList>
    </citation>
    <scope>NUCLEOTIDE SEQUENCE [LARGE SCALE GENOMIC DNA]</scope>
    <source>
        <strain evidence="1 2">VA</strain>
    </source>
</reference>
<proteinExistence type="predicted"/>
<protein>
    <submittedName>
        <fullName evidence="1">Uncharacterized protein</fullName>
    </submittedName>
</protein>
<dbReference type="RefSeq" id="WP_312646588.1">
    <property type="nucleotide sequence ID" value="NZ_CP116967.1"/>
</dbReference>
<accession>A0AA96GDD7</accession>
<dbReference type="EMBL" id="CP116967">
    <property type="protein sequence ID" value="WNM59753.1"/>
    <property type="molecule type" value="Genomic_DNA"/>
</dbReference>
<dbReference type="AlphaFoldDB" id="A0AA96GDD7"/>
<evidence type="ECO:0000313" key="1">
    <source>
        <dbReference type="EMBL" id="WNM59753.1"/>
    </source>
</evidence>
<sequence length="144" mass="16204">MMDIELGKNTLRNTDGVFIAHGKEQLRIEWLEEEKKLALSMGVFMPTGTEVAKLQRNVWEHNPGDRFVLTESPDSVKVEDTTLKTLVMEIHKKPHQAVAIPAAKFYTSKGTLSEISPEWWRVGNKMELTGIDADLEGGSIELPE</sequence>
<keyword evidence="2" id="KW-1185">Reference proteome</keyword>
<dbReference type="Proteomes" id="UP001302719">
    <property type="component" value="Chromosome"/>
</dbReference>